<dbReference type="Proteomes" id="UP000187439">
    <property type="component" value="Unassembled WGS sequence"/>
</dbReference>
<dbReference type="OrthoDB" id="9800398at2"/>
<dbReference type="NCBIfam" id="NF040785">
    <property type="entry name" value="CD3324_fam"/>
    <property type="match status" value="1"/>
</dbReference>
<dbReference type="InterPro" id="IPR049739">
    <property type="entry name" value="YraL-like"/>
</dbReference>
<dbReference type="PANTHER" id="PTHR37812:SF1">
    <property type="entry name" value="MU-LIKE PROPHAGE FLUMU PROTEIN C"/>
    <property type="match status" value="1"/>
</dbReference>
<dbReference type="SUPFAM" id="SSF46689">
    <property type="entry name" value="Homeodomain-like"/>
    <property type="match status" value="1"/>
</dbReference>
<accession>A0A1R0Y4F1</accession>
<dbReference type="EMBL" id="MPTC01000005">
    <property type="protein sequence ID" value="OMD42223.1"/>
    <property type="molecule type" value="Genomic_DNA"/>
</dbReference>
<dbReference type="AlphaFoldDB" id="A0A1R0Y4F1"/>
<proteinExistence type="predicted"/>
<dbReference type="RefSeq" id="WP_042188024.1">
    <property type="nucleotide sequence ID" value="NZ_MPTC01000005.1"/>
</dbReference>
<organism evidence="1 2">
    <name type="scientific">Paenibacillus odorifer</name>
    <dbReference type="NCBI Taxonomy" id="189426"/>
    <lineage>
        <taxon>Bacteria</taxon>
        <taxon>Bacillati</taxon>
        <taxon>Bacillota</taxon>
        <taxon>Bacilli</taxon>
        <taxon>Bacillales</taxon>
        <taxon>Paenibacillaceae</taxon>
        <taxon>Paenibacillus</taxon>
    </lineage>
</organism>
<reference evidence="1 2" key="1">
    <citation type="submission" date="2016-10" db="EMBL/GenBank/DDBJ databases">
        <title>Paenibacillus species isolates.</title>
        <authorList>
            <person name="Beno S.M."/>
        </authorList>
    </citation>
    <scope>NUCLEOTIDE SEQUENCE [LARGE SCALE GENOMIC DNA]</scope>
    <source>
        <strain evidence="1 2">FSL H7-0710</strain>
    </source>
</reference>
<comment type="caution">
    <text evidence="1">The sequence shown here is derived from an EMBL/GenBank/DDBJ whole genome shotgun (WGS) entry which is preliminary data.</text>
</comment>
<protein>
    <recommendedName>
        <fullName evidence="3">Mor transcription activator domain-containing protein</fullName>
    </recommendedName>
</protein>
<dbReference type="InterPro" id="IPR009057">
    <property type="entry name" value="Homeodomain-like_sf"/>
</dbReference>
<sequence length="88" mass="10104">MKYVNADTVFPKELLQEIQKYINGGMVYVPKPEELHVKWGEKSGSRKYLESRNIEICLRFAAGATVDQLSGEYCLSKDSIKKIVYTKK</sequence>
<evidence type="ECO:0000313" key="2">
    <source>
        <dbReference type="Proteomes" id="UP000187439"/>
    </source>
</evidence>
<evidence type="ECO:0000313" key="1">
    <source>
        <dbReference type="EMBL" id="OMD42223.1"/>
    </source>
</evidence>
<evidence type="ECO:0008006" key="3">
    <source>
        <dbReference type="Google" id="ProtNLM"/>
    </source>
</evidence>
<dbReference type="PANTHER" id="PTHR37812">
    <property type="entry name" value="MU-LIKE PROPHAGE FLUMU PROTEIN C"/>
    <property type="match status" value="1"/>
</dbReference>
<gene>
    <name evidence="1" type="ORF">BSK52_09010</name>
</gene>
<dbReference type="InterPro" id="IPR052411">
    <property type="entry name" value="c-mor_Regulatory_Protein"/>
</dbReference>
<name>A0A1R0Y4F1_9BACL</name>